<feature type="domain" description="HTH CENPB-type" evidence="2">
    <location>
        <begin position="16"/>
        <end position="89"/>
    </location>
</feature>
<evidence type="ECO:0000313" key="3">
    <source>
        <dbReference type="EMBL" id="RAW20232.1"/>
    </source>
</evidence>
<dbReference type="AlphaFoldDB" id="A0A329R9T7"/>
<keyword evidence="4" id="KW-1185">Reference proteome</keyword>
<dbReference type="Gene3D" id="1.10.10.60">
    <property type="entry name" value="Homeodomain-like"/>
    <property type="match status" value="1"/>
</dbReference>
<dbReference type="GO" id="GO:0003677">
    <property type="term" value="F:DNA binding"/>
    <property type="evidence" value="ECO:0007669"/>
    <property type="project" value="UniProtKB-KW"/>
</dbReference>
<dbReference type="Proteomes" id="UP000251314">
    <property type="component" value="Unassembled WGS sequence"/>
</dbReference>
<dbReference type="InterPro" id="IPR006600">
    <property type="entry name" value="HTH_CenpB_DNA-bd_dom"/>
</dbReference>
<evidence type="ECO:0000259" key="2">
    <source>
        <dbReference type="PROSITE" id="PS51253"/>
    </source>
</evidence>
<feature type="non-terminal residue" evidence="3">
    <location>
        <position position="1"/>
    </location>
</feature>
<dbReference type="EMBL" id="MJFZ01003208">
    <property type="protein sequence ID" value="RAW20232.1"/>
    <property type="molecule type" value="Genomic_DNA"/>
</dbReference>
<organism evidence="3 4">
    <name type="scientific">Phytophthora cactorum</name>
    <dbReference type="NCBI Taxonomy" id="29920"/>
    <lineage>
        <taxon>Eukaryota</taxon>
        <taxon>Sar</taxon>
        <taxon>Stramenopiles</taxon>
        <taxon>Oomycota</taxon>
        <taxon>Peronosporomycetes</taxon>
        <taxon>Peronosporales</taxon>
        <taxon>Peronosporaceae</taxon>
        <taxon>Phytophthora</taxon>
    </lineage>
</organism>
<dbReference type="OrthoDB" id="111528at2759"/>
<evidence type="ECO:0000256" key="1">
    <source>
        <dbReference type="ARBA" id="ARBA00023125"/>
    </source>
</evidence>
<dbReference type="VEuPathDB" id="FungiDB:PC110_g23326"/>
<keyword evidence="1" id="KW-0238">DNA-binding</keyword>
<protein>
    <recommendedName>
        <fullName evidence="2">HTH CENPB-type domain-containing protein</fullName>
    </recommendedName>
</protein>
<evidence type="ECO:0000313" key="4">
    <source>
        <dbReference type="Proteomes" id="UP000251314"/>
    </source>
</evidence>
<name>A0A329R9T7_9STRA</name>
<accession>A0A329R9T7</accession>
<dbReference type="Pfam" id="PF03221">
    <property type="entry name" value="HTH_Tnp_Tc5"/>
    <property type="match status" value="1"/>
</dbReference>
<dbReference type="STRING" id="29920.A0A329R9T7"/>
<sequence>CTVVASLLVLKHISVPSGGVTEATARPREGILFDLAIERQSRKEKVAREWIAETAMALFDETGNSVQRFVASDNWVTCFMVRYDLSMRRRTNLTTLTDDVLTDRAVSYMAFLEEHKPDMDPARVIMMDETAVFFEDPCLYTVNEHGAHHVVMRSTGFASMRVTAMLSVTLSGKKLSPVIIWKGTTTTTFERVGGCLVIQQPKAWWVKICYSVGWTTHSLRSMLGQGSFWCGIRCERTSGSV</sequence>
<reference evidence="3 4" key="1">
    <citation type="submission" date="2018-01" db="EMBL/GenBank/DDBJ databases">
        <title>Draft genome of the strawberry crown rot pathogen Phytophthora cactorum.</title>
        <authorList>
            <person name="Armitage A.D."/>
            <person name="Lysoe E."/>
            <person name="Nellist C.F."/>
            <person name="Harrison R.J."/>
            <person name="Brurberg M.B."/>
        </authorList>
    </citation>
    <scope>NUCLEOTIDE SEQUENCE [LARGE SCALE GENOMIC DNA]</scope>
    <source>
        <strain evidence="3 4">10300</strain>
    </source>
</reference>
<gene>
    <name evidence="3" type="ORF">PC110_g23326</name>
</gene>
<comment type="caution">
    <text evidence="3">The sequence shown here is derived from an EMBL/GenBank/DDBJ whole genome shotgun (WGS) entry which is preliminary data.</text>
</comment>
<dbReference type="PROSITE" id="PS51253">
    <property type="entry name" value="HTH_CENPB"/>
    <property type="match status" value="1"/>
</dbReference>
<proteinExistence type="predicted"/>